<feature type="transmembrane region" description="Helical" evidence="1">
    <location>
        <begin position="226"/>
        <end position="248"/>
    </location>
</feature>
<dbReference type="EMBL" id="QFVR01000013">
    <property type="protein sequence ID" value="PWI25006.1"/>
    <property type="molecule type" value="Genomic_DNA"/>
</dbReference>
<feature type="transmembrane region" description="Helical" evidence="1">
    <location>
        <begin position="194"/>
        <end position="214"/>
    </location>
</feature>
<keyword evidence="4" id="KW-1185">Reference proteome</keyword>
<dbReference type="InterPro" id="IPR052710">
    <property type="entry name" value="CAAX_protease"/>
</dbReference>
<dbReference type="GO" id="GO:0004175">
    <property type="term" value="F:endopeptidase activity"/>
    <property type="evidence" value="ECO:0007669"/>
    <property type="project" value="UniProtKB-ARBA"/>
</dbReference>
<name>A0A2U3AKE0_9BACL</name>
<organism evidence="3 4">
    <name type="scientific">Kurthia sibirica</name>
    <dbReference type="NCBI Taxonomy" id="202750"/>
    <lineage>
        <taxon>Bacteria</taxon>
        <taxon>Bacillati</taxon>
        <taxon>Bacillota</taxon>
        <taxon>Bacilli</taxon>
        <taxon>Bacillales</taxon>
        <taxon>Caryophanaceae</taxon>
        <taxon>Kurthia</taxon>
    </lineage>
</organism>
<sequence>MNTLIDVSENRTRTENIFRYIIVLLSLGFLYSAWQMFQQFTFMQLLEEHYITLLVTGVALVIGVLFLFALIKDRTKKPNLDGTIELHSWFGAKGHLCKINRNINQFFLYVLIPYLVIRMFALLNGLFTSWIITTFHIKVEKVTQNQENLNQLANVNTDFLIYMFILTVLFAPIVEEVLFRYLAIGTKLQPKRWFYLRAVYSASLFTGLHVTGEFSDFLSAMDWKSFSILALSFIRYLIPAVVFTFVYVKTGKLRYSIGIHILNNAIAALVSYL</sequence>
<comment type="caution">
    <text evidence="3">The sequence shown here is derived from an EMBL/GenBank/DDBJ whole genome shotgun (WGS) entry which is preliminary data.</text>
</comment>
<keyword evidence="1" id="KW-0812">Transmembrane</keyword>
<gene>
    <name evidence="3" type="ORF">DEX24_10555</name>
</gene>
<feature type="transmembrane region" description="Helical" evidence="1">
    <location>
        <begin position="106"/>
        <end position="132"/>
    </location>
</feature>
<dbReference type="Proteomes" id="UP000245938">
    <property type="component" value="Unassembled WGS sequence"/>
</dbReference>
<dbReference type="RefSeq" id="WP_109306402.1">
    <property type="nucleotide sequence ID" value="NZ_BJUF01000004.1"/>
</dbReference>
<evidence type="ECO:0000259" key="2">
    <source>
        <dbReference type="Pfam" id="PF02517"/>
    </source>
</evidence>
<keyword evidence="1" id="KW-1133">Transmembrane helix</keyword>
<proteinExistence type="predicted"/>
<feature type="transmembrane region" description="Helical" evidence="1">
    <location>
        <begin position="17"/>
        <end position="37"/>
    </location>
</feature>
<dbReference type="OrthoDB" id="2194912at2"/>
<dbReference type="InterPro" id="IPR003675">
    <property type="entry name" value="Rce1/LyrA-like_dom"/>
</dbReference>
<evidence type="ECO:0000313" key="3">
    <source>
        <dbReference type="EMBL" id="PWI25006.1"/>
    </source>
</evidence>
<feature type="transmembrane region" description="Helical" evidence="1">
    <location>
        <begin position="49"/>
        <end position="71"/>
    </location>
</feature>
<dbReference type="Pfam" id="PF02517">
    <property type="entry name" value="Rce1-like"/>
    <property type="match status" value="1"/>
</dbReference>
<feature type="domain" description="CAAX prenyl protease 2/Lysostaphin resistance protein A-like" evidence="2">
    <location>
        <begin position="160"/>
        <end position="266"/>
    </location>
</feature>
<keyword evidence="1" id="KW-0472">Membrane</keyword>
<evidence type="ECO:0000313" key="4">
    <source>
        <dbReference type="Proteomes" id="UP000245938"/>
    </source>
</evidence>
<feature type="transmembrane region" description="Helical" evidence="1">
    <location>
        <begin position="159"/>
        <end position="182"/>
    </location>
</feature>
<evidence type="ECO:0000256" key="1">
    <source>
        <dbReference type="SAM" id="Phobius"/>
    </source>
</evidence>
<dbReference type="AlphaFoldDB" id="A0A2U3AKE0"/>
<accession>A0A2U3AKE0</accession>
<dbReference type="PANTHER" id="PTHR36435:SF1">
    <property type="entry name" value="CAAX AMINO TERMINAL PROTEASE FAMILY PROTEIN"/>
    <property type="match status" value="1"/>
</dbReference>
<dbReference type="PANTHER" id="PTHR36435">
    <property type="entry name" value="SLR1288 PROTEIN"/>
    <property type="match status" value="1"/>
</dbReference>
<dbReference type="GO" id="GO:0080120">
    <property type="term" value="P:CAAX-box protein maturation"/>
    <property type="evidence" value="ECO:0007669"/>
    <property type="project" value="UniProtKB-ARBA"/>
</dbReference>
<reference evidence="3 4" key="1">
    <citation type="submission" date="2018-05" db="EMBL/GenBank/DDBJ databases">
        <title>Kurthia sibirica genome sequence.</title>
        <authorList>
            <person name="Maclea K.S."/>
            <person name="Goen A.E."/>
        </authorList>
    </citation>
    <scope>NUCLEOTIDE SEQUENCE [LARGE SCALE GENOMIC DNA]</scope>
    <source>
        <strain evidence="3 4">ATCC 49154</strain>
    </source>
</reference>
<protein>
    <recommendedName>
        <fullName evidence="2">CAAX prenyl protease 2/Lysostaphin resistance protein A-like domain-containing protein</fullName>
    </recommendedName>
</protein>